<dbReference type="CDD" id="cd18186">
    <property type="entry name" value="BTB_POZ_ZBTB_KLHL-like"/>
    <property type="match status" value="2"/>
</dbReference>
<dbReference type="PROSITE" id="PS50097">
    <property type="entry name" value="BTB"/>
    <property type="match status" value="2"/>
</dbReference>
<protein>
    <recommendedName>
        <fullName evidence="2">BTB domain-containing protein</fullName>
    </recommendedName>
</protein>
<feature type="domain" description="BTB" evidence="2">
    <location>
        <begin position="184"/>
        <end position="246"/>
    </location>
</feature>
<dbReference type="AlphaFoldDB" id="A0A4Y8D732"/>
<dbReference type="Pfam" id="PF00651">
    <property type="entry name" value="BTB"/>
    <property type="match status" value="2"/>
</dbReference>
<dbReference type="Proteomes" id="UP000297299">
    <property type="component" value="Unassembled WGS sequence"/>
</dbReference>
<dbReference type="EMBL" id="PHWZ01000115">
    <property type="protein sequence ID" value="TEY69492.1"/>
    <property type="molecule type" value="Genomic_DNA"/>
</dbReference>
<gene>
    <name evidence="3" type="ORF">BOTCAL_0115g00120</name>
</gene>
<reference evidence="3 4" key="1">
    <citation type="submission" date="2017-11" db="EMBL/GenBank/DDBJ databases">
        <title>Comparative genomics of Botrytis spp.</title>
        <authorList>
            <person name="Valero-Jimenez C.A."/>
            <person name="Tapia P."/>
            <person name="Veloso J."/>
            <person name="Silva-Moreno E."/>
            <person name="Staats M."/>
            <person name="Valdes J.H."/>
            <person name="Van Kan J.A.L."/>
        </authorList>
    </citation>
    <scope>NUCLEOTIDE SEQUENCE [LARGE SCALE GENOMIC DNA]</scope>
    <source>
        <strain evidence="3 4">MUCL2830</strain>
    </source>
</reference>
<sequence>MSSPYGRRGSSKDIAPRGRGSGIYPRGTFGSTRGSGRNAVAVGPEKALFRVHKSFLCNKIPYFEKMFNGGFKEATDGSASFPEDFPEAFDILVEWVYSVNLRWFDIGTATTGASWNFLKFYSLVEKICLTQLADSALDMYRKSCRNKSHVFESLVYVQEVYSFTSSQSGLRRLFIQQRTGAEIVDLYVGEEKEHFRVHKTMLCTKIPYFEKMFKSGEFVGSSTSTAFFPEDHAATFDILIEWVYTGTFPPIFSTPGKKIIR</sequence>
<dbReference type="STRING" id="38488.A0A4Y8D732"/>
<name>A0A4Y8D732_9HELO</name>
<keyword evidence="4" id="KW-1185">Reference proteome</keyword>
<comment type="caution">
    <text evidence="3">The sequence shown here is derived from an EMBL/GenBank/DDBJ whole genome shotgun (WGS) entry which is preliminary data.</text>
</comment>
<organism evidence="3 4">
    <name type="scientific">Botryotinia calthae</name>
    <dbReference type="NCBI Taxonomy" id="38488"/>
    <lineage>
        <taxon>Eukaryota</taxon>
        <taxon>Fungi</taxon>
        <taxon>Dikarya</taxon>
        <taxon>Ascomycota</taxon>
        <taxon>Pezizomycotina</taxon>
        <taxon>Leotiomycetes</taxon>
        <taxon>Helotiales</taxon>
        <taxon>Sclerotiniaceae</taxon>
        <taxon>Botryotinia</taxon>
    </lineage>
</organism>
<evidence type="ECO:0000259" key="2">
    <source>
        <dbReference type="PROSITE" id="PS50097"/>
    </source>
</evidence>
<feature type="domain" description="BTB" evidence="2">
    <location>
        <begin position="36"/>
        <end position="105"/>
    </location>
</feature>
<proteinExistence type="predicted"/>
<dbReference type="PANTHER" id="PTHR47843:SF7">
    <property type="entry name" value="BTB DOMAIN-CONTAINING PROTEIN"/>
    <property type="match status" value="1"/>
</dbReference>
<dbReference type="InterPro" id="IPR000210">
    <property type="entry name" value="BTB/POZ_dom"/>
</dbReference>
<feature type="compositionally biased region" description="Low complexity" evidence="1">
    <location>
        <begin position="26"/>
        <end position="37"/>
    </location>
</feature>
<feature type="region of interest" description="Disordered" evidence="1">
    <location>
        <begin position="1"/>
        <end position="37"/>
    </location>
</feature>
<dbReference type="SUPFAM" id="SSF54695">
    <property type="entry name" value="POZ domain"/>
    <property type="match status" value="2"/>
</dbReference>
<dbReference type="OrthoDB" id="6359816at2759"/>
<dbReference type="Gene3D" id="3.30.710.10">
    <property type="entry name" value="Potassium Channel Kv1.1, Chain A"/>
    <property type="match status" value="2"/>
</dbReference>
<accession>A0A4Y8D732</accession>
<dbReference type="PANTHER" id="PTHR47843">
    <property type="entry name" value="BTB DOMAIN-CONTAINING PROTEIN-RELATED"/>
    <property type="match status" value="1"/>
</dbReference>
<evidence type="ECO:0000313" key="4">
    <source>
        <dbReference type="Proteomes" id="UP000297299"/>
    </source>
</evidence>
<evidence type="ECO:0000256" key="1">
    <source>
        <dbReference type="SAM" id="MobiDB-lite"/>
    </source>
</evidence>
<dbReference type="InterPro" id="IPR011333">
    <property type="entry name" value="SKP1/BTB/POZ_sf"/>
</dbReference>
<evidence type="ECO:0000313" key="3">
    <source>
        <dbReference type="EMBL" id="TEY69492.1"/>
    </source>
</evidence>